<keyword evidence="6" id="KW-1185">Reference proteome</keyword>
<keyword evidence="3" id="KW-0949">S-adenosyl-L-methionine</keyword>
<accession>C9SUP2</accession>
<dbReference type="InterPro" id="IPR051128">
    <property type="entry name" value="EgtD_Methyltrsf_superfamily"/>
</dbReference>
<dbReference type="GeneID" id="9529263"/>
<dbReference type="RefSeq" id="XP_003001217.1">
    <property type="nucleotide sequence ID" value="XM_003001171.1"/>
</dbReference>
<evidence type="ECO:0000259" key="4">
    <source>
        <dbReference type="Pfam" id="PF10017"/>
    </source>
</evidence>
<evidence type="ECO:0000313" key="5">
    <source>
        <dbReference type="EMBL" id="EEY22152.1"/>
    </source>
</evidence>
<dbReference type="KEGG" id="val:VDBG_08262"/>
<dbReference type="Proteomes" id="UP000008698">
    <property type="component" value="Unassembled WGS sequence"/>
</dbReference>
<evidence type="ECO:0000313" key="6">
    <source>
        <dbReference type="Proteomes" id="UP000008698"/>
    </source>
</evidence>
<dbReference type="Gene3D" id="3.40.50.150">
    <property type="entry name" value="Vaccinia Virus protein VP39"/>
    <property type="match status" value="1"/>
</dbReference>
<evidence type="ECO:0000256" key="3">
    <source>
        <dbReference type="ARBA" id="ARBA00022691"/>
    </source>
</evidence>
<dbReference type="OMA" id="LFHSHER"/>
<keyword evidence="1" id="KW-0489">Methyltransferase</keyword>
<dbReference type="AlphaFoldDB" id="C9SUP2"/>
<keyword evidence="2" id="KW-0808">Transferase</keyword>
<dbReference type="GO" id="GO:0008168">
    <property type="term" value="F:methyltransferase activity"/>
    <property type="evidence" value="ECO:0007669"/>
    <property type="project" value="UniProtKB-KW"/>
</dbReference>
<dbReference type="Pfam" id="PF10017">
    <property type="entry name" value="Methyltransf_33"/>
    <property type="match status" value="1"/>
</dbReference>
<dbReference type="InterPro" id="IPR029063">
    <property type="entry name" value="SAM-dependent_MTases_sf"/>
</dbReference>
<dbReference type="OrthoDB" id="659at2759"/>
<evidence type="ECO:0000256" key="1">
    <source>
        <dbReference type="ARBA" id="ARBA00022603"/>
    </source>
</evidence>
<dbReference type="eggNOG" id="ENOG502QS9T">
    <property type="taxonomic scope" value="Eukaryota"/>
</dbReference>
<dbReference type="PANTHER" id="PTHR43397:SF1">
    <property type="entry name" value="ERGOTHIONEINE BIOSYNTHESIS PROTEIN 1"/>
    <property type="match status" value="1"/>
</dbReference>
<organism evidence="6">
    <name type="scientific">Verticillium alfalfae (strain VaMs.102 / ATCC MYA-4576 / FGSC 10136)</name>
    <name type="common">Verticillium wilt of alfalfa</name>
    <name type="synonym">Verticillium albo-atrum</name>
    <dbReference type="NCBI Taxonomy" id="526221"/>
    <lineage>
        <taxon>Eukaryota</taxon>
        <taxon>Fungi</taxon>
        <taxon>Dikarya</taxon>
        <taxon>Ascomycota</taxon>
        <taxon>Pezizomycotina</taxon>
        <taxon>Sordariomycetes</taxon>
        <taxon>Hypocreomycetidae</taxon>
        <taxon>Glomerellales</taxon>
        <taxon>Plectosphaerellaceae</taxon>
        <taxon>Verticillium</taxon>
    </lineage>
</organism>
<reference evidence="6" key="1">
    <citation type="journal article" date="2011" name="PLoS Pathog.">
        <title>Comparative genomics yields insights into niche adaptation of plant vascular wilt pathogens.</title>
        <authorList>
            <person name="Klosterman S.J."/>
            <person name="Subbarao K.V."/>
            <person name="Kang S."/>
            <person name="Veronese P."/>
            <person name="Gold S.E."/>
            <person name="Thomma B.P.H.J."/>
            <person name="Chen Z."/>
            <person name="Henrissat B."/>
            <person name="Lee Y.-H."/>
            <person name="Park J."/>
            <person name="Garcia-Pedrajas M.D."/>
            <person name="Barbara D.J."/>
            <person name="Anchieta A."/>
            <person name="de Jonge R."/>
            <person name="Santhanam P."/>
            <person name="Maruthachalam K."/>
            <person name="Atallah Z."/>
            <person name="Amyotte S.G."/>
            <person name="Paz Z."/>
            <person name="Inderbitzin P."/>
            <person name="Hayes R.J."/>
            <person name="Heiman D.I."/>
            <person name="Young S."/>
            <person name="Zeng Q."/>
            <person name="Engels R."/>
            <person name="Galagan J."/>
            <person name="Cuomo C.A."/>
            <person name="Dobinson K.F."/>
            <person name="Ma L.-J."/>
        </authorList>
    </citation>
    <scope>NUCLEOTIDE SEQUENCE [LARGE SCALE GENOMIC DNA]</scope>
    <source>
        <strain evidence="6">VaMs.102 / ATCC MYA-4576 / FGSC 10136</strain>
    </source>
</reference>
<dbReference type="GO" id="GO:0032259">
    <property type="term" value="P:methylation"/>
    <property type="evidence" value="ECO:0007669"/>
    <property type="project" value="UniProtKB-KW"/>
</dbReference>
<dbReference type="PANTHER" id="PTHR43397">
    <property type="entry name" value="ERGOTHIONEINE BIOSYNTHESIS PROTEIN 1"/>
    <property type="match status" value="1"/>
</dbReference>
<dbReference type="InterPro" id="IPR017805">
    <property type="entry name" value="SAM_MeTrfase_EasF-type_put"/>
</dbReference>
<proteinExistence type="predicted"/>
<dbReference type="STRING" id="526221.C9SUP2"/>
<dbReference type="EMBL" id="DS985225">
    <property type="protein sequence ID" value="EEY22152.1"/>
    <property type="molecule type" value="Genomic_DNA"/>
</dbReference>
<dbReference type="HOGENOM" id="CLU_105538_0_0_1"/>
<dbReference type="NCBIfam" id="TIGR03439">
    <property type="entry name" value="methyl_EasF"/>
    <property type="match status" value="1"/>
</dbReference>
<protein>
    <submittedName>
        <fullName evidence="5">DUF323 domain-containing protein</fullName>
    </submittedName>
</protein>
<name>C9SUP2_VERA1</name>
<sequence length="229" mass="25451">MPATTSLEHDQALGCKAAQKVASQLDIIDVRRAAVEVNLKDDILSMWNPKDGPRKLPTLLLYNEKGLQLFEDITYLEEYYLTNNEIEALTQYSKQIAEMIPSDAMVIELGSGNLRKVCLLLQAFENAGKNIDYYALDLSREELERTLGQVPAFQHVKCHGLWGTYDDGREWLKSPSLASRSKCILSLGSSIGNFDQADAADFLRSFGDILQPSDTMLIGLDGCEDAAKV</sequence>
<gene>
    <name evidence="5" type="ORF">VDBG_08262</name>
</gene>
<evidence type="ECO:0000256" key="2">
    <source>
        <dbReference type="ARBA" id="ARBA00022679"/>
    </source>
</evidence>
<feature type="domain" description="Histidine-specific methyltransferase SAM-dependent" evidence="4">
    <location>
        <begin position="52"/>
        <end position="229"/>
    </location>
</feature>
<dbReference type="InterPro" id="IPR019257">
    <property type="entry name" value="MeTrfase_dom"/>
</dbReference>